<keyword evidence="3" id="KW-0472">Membrane</keyword>
<feature type="transmembrane region" description="Helical" evidence="3">
    <location>
        <begin position="228"/>
        <end position="251"/>
    </location>
</feature>
<organism evidence="4 5">
    <name type="scientific">Prauserella endophytica</name>
    <dbReference type="NCBI Taxonomy" id="1592324"/>
    <lineage>
        <taxon>Bacteria</taxon>
        <taxon>Bacillati</taxon>
        <taxon>Actinomycetota</taxon>
        <taxon>Actinomycetes</taxon>
        <taxon>Pseudonocardiales</taxon>
        <taxon>Pseudonocardiaceae</taxon>
        <taxon>Prauserella</taxon>
        <taxon>Prauserella coralliicola group</taxon>
    </lineage>
</organism>
<dbReference type="Proteomes" id="UP000309992">
    <property type="component" value="Unassembled WGS sequence"/>
</dbReference>
<keyword evidence="5" id="KW-1185">Reference proteome</keyword>
<protein>
    <submittedName>
        <fullName evidence="4">Exopolysaccharide biosynthesis protein</fullName>
    </submittedName>
</protein>
<dbReference type="EMBL" id="SWMS01000001">
    <property type="protein sequence ID" value="TKG73722.1"/>
    <property type="molecule type" value="Genomic_DNA"/>
</dbReference>
<sequence length="451" mass="47869">MSDEPVRLSMVWEVLRRRWRPLVVLAVLGGLVGAGASVVFSPGYETTTSVLLQGPREENELLTQEQVAMSSAVLDRAALALGSPGGGSELRDSVTAEVVDGGVIQITGSADDPARAQRIADTVAEEFVRYSGQLANNSSDAASRLVRQQQETLRRQVAETNRRITELHAAAPNLTVEDVQMRTDLEALRSSLAQAITTLNETEATSSRSNMVIMGPAPMPSSPASPTMLHFVGGGVLAFLLLGVFGQLLAIRTDRRLRRESDIAAALGSPVLGIADVPGDGRSVQRPEASGWARLRRLMWDDQPLDLAPLLLTGDEESRSLRLRRILAKLPEGGRTGRLLVLAADDDGPAQAAAAGLAAAAETRPGGHRTTLRVIDVSAGRPTVPDRTEADGVLVVLTAGSRTGWELVGIAEACADAGHRVIGAVVTYRTRAQRERQTPEPTTDDAMAGSV</sequence>
<evidence type="ECO:0000256" key="2">
    <source>
        <dbReference type="SAM" id="MobiDB-lite"/>
    </source>
</evidence>
<gene>
    <name evidence="4" type="ORF">FCN18_04025</name>
</gene>
<evidence type="ECO:0000313" key="4">
    <source>
        <dbReference type="EMBL" id="TKG73722.1"/>
    </source>
</evidence>
<accession>A0ABY2SD54</accession>
<keyword evidence="3" id="KW-0812">Transmembrane</keyword>
<evidence type="ECO:0000256" key="3">
    <source>
        <dbReference type="SAM" id="Phobius"/>
    </source>
</evidence>
<dbReference type="PANTHER" id="PTHR32309:SF31">
    <property type="entry name" value="CAPSULAR EXOPOLYSACCHARIDE FAMILY"/>
    <property type="match status" value="1"/>
</dbReference>
<evidence type="ECO:0000313" key="5">
    <source>
        <dbReference type="Proteomes" id="UP000309992"/>
    </source>
</evidence>
<dbReference type="RefSeq" id="WP_137093287.1">
    <property type="nucleotide sequence ID" value="NZ_SWMS01000001.1"/>
</dbReference>
<dbReference type="InterPro" id="IPR050445">
    <property type="entry name" value="Bact_polysacc_biosynth/exp"/>
</dbReference>
<feature type="region of interest" description="Disordered" evidence="2">
    <location>
        <begin position="432"/>
        <end position="451"/>
    </location>
</feature>
<reference evidence="4 5" key="1">
    <citation type="journal article" date="2015" name="Antonie Van Leeuwenhoek">
        <title>Prauserella endophytica sp. nov., an endophytic actinobacterium isolated from Tamarix taklamakanensis.</title>
        <authorList>
            <person name="Liu J.M."/>
            <person name="Habden X."/>
            <person name="Guo L."/>
            <person name="Tuo L."/>
            <person name="Jiang Z.K."/>
            <person name="Liu S.W."/>
            <person name="Liu X.F."/>
            <person name="Chen L."/>
            <person name="Li R.F."/>
            <person name="Zhang Y.Q."/>
            <person name="Sun C.H."/>
        </authorList>
    </citation>
    <scope>NUCLEOTIDE SEQUENCE [LARGE SCALE GENOMIC DNA]</scope>
    <source>
        <strain evidence="4 5">CGMCC 4.7182</strain>
    </source>
</reference>
<keyword evidence="1" id="KW-0175">Coiled coil</keyword>
<feature type="coiled-coil region" evidence="1">
    <location>
        <begin position="150"/>
        <end position="205"/>
    </location>
</feature>
<name>A0ABY2SD54_9PSEU</name>
<evidence type="ECO:0000256" key="1">
    <source>
        <dbReference type="SAM" id="Coils"/>
    </source>
</evidence>
<comment type="caution">
    <text evidence="4">The sequence shown here is derived from an EMBL/GenBank/DDBJ whole genome shotgun (WGS) entry which is preliminary data.</text>
</comment>
<dbReference type="PANTHER" id="PTHR32309">
    <property type="entry name" value="TYROSINE-PROTEIN KINASE"/>
    <property type="match status" value="1"/>
</dbReference>
<keyword evidence="3" id="KW-1133">Transmembrane helix</keyword>
<proteinExistence type="predicted"/>